<organism evidence="1 2">
    <name type="scientific">Cucurbita moschata</name>
    <name type="common">Winter crookneck squash</name>
    <name type="synonym">Cucurbita pepo var. moschata</name>
    <dbReference type="NCBI Taxonomy" id="3662"/>
    <lineage>
        <taxon>Eukaryota</taxon>
        <taxon>Viridiplantae</taxon>
        <taxon>Streptophyta</taxon>
        <taxon>Embryophyta</taxon>
        <taxon>Tracheophyta</taxon>
        <taxon>Spermatophyta</taxon>
        <taxon>Magnoliopsida</taxon>
        <taxon>eudicotyledons</taxon>
        <taxon>Gunneridae</taxon>
        <taxon>Pentapetalae</taxon>
        <taxon>rosids</taxon>
        <taxon>fabids</taxon>
        <taxon>Cucurbitales</taxon>
        <taxon>Cucurbitaceae</taxon>
        <taxon>Cucurbiteae</taxon>
        <taxon>Cucurbita</taxon>
    </lineage>
</organism>
<dbReference type="Gene3D" id="3.70.10.10">
    <property type="match status" value="1"/>
</dbReference>
<proteinExistence type="predicted"/>
<dbReference type="Proteomes" id="UP000504609">
    <property type="component" value="Unplaced"/>
</dbReference>
<evidence type="ECO:0000313" key="1">
    <source>
        <dbReference type="Proteomes" id="UP000504609"/>
    </source>
</evidence>
<dbReference type="GeneID" id="111460006"/>
<dbReference type="KEGG" id="cmos:111460006"/>
<dbReference type="RefSeq" id="XP_022958852.1">
    <property type="nucleotide sequence ID" value="XM_023103084.1"/>
</dbReference>
<dbReference type="AlphaFoldDB" id="A0A6J1H2Z0"/>
<sequence length="133" mass="15042">MLSSPENQVDVGTIDFATFVSINSQQFRYIVNMFTNSEKVDVTMRPLQVMFQSPESIMILNKEDKQCIIAGIEEGEELGFSITLSPTTFFNDLTLIVDRVWLHLTTTGVSVICAPIDLNVRMEIYFKPSLEVV</sequence>
<reference evidence="2" key="1">
    <citation type="submission" date="2025-08" db="UniProtKB">
        <authorList>
            <consortium name="RefSeq"/>
        </authorList>
    </citation>
    <scope>IDENTIFICATION</scope>
    <source>
        <tissue evidence="2">Young leaves</tissue>
    </source>
</reference>
<gene>
    <name evidence="2" type="primary">LOC111460006</name>
</gene>
<name>A0A6J1H2Z0_CUCMO</name>
<evidence type="ECO:0000313" key="2">
    <source>
        <dbReference type="RefSeq" id="XP_022958852.1"/>
    </source>
</evidence>
<keyword evidence="1" id="KW-1185">Reference proteome</keyword>
<accession>A0A6J1H2Z0</accession>
<protein>
    <submittedName>
        <fullName evidence="2">Uncharacterized protein LOC111460006</fullName>
    </submittedName>
</protein>